<feature type="region of interest" description="Disordered" evidence="1">
    <location>
        <begin position="1"/>
        <end position="21"/>
    </location>
</feature>
<proteinExistence type="predicted"/>
<gene>
    <name evidence="2" type="ORF">C7389_103261</name>
</gene>
<organism evidence="2 3">
    <name type="scientific">Azoarcus indigens</name>
    <dbReference type="NCBI Taxonomy" id="29545"/>
    <lineage>
        <taxon>Bacteria</taxon>
        <taxon>Pseudomonadati</taxon>
        <taxon>Pseudomonadota</taxon>
        <taxon>Betaproteobacteria</taxon>
        <taxon>Rhodocyclales</taxon>
        <taxon>Zoogloeaceae</taxon>
        <taxon>Azoarcus</taxon>
    </lineage>
</organism>
<dbReference type="SUPFAM" id="SSF53187">
    <property type="entry name" value="Zn-dependent exopeptidases"/>
    <property type="match status" value="1"/>
</dbReference>
<feature type="region of interest" description="Disordered" evidence="1">
    <location>
        <begin position="266"/>
        <end position="305"/>
    </location>
</feature>
<dbReference type="AlphaFoldDB" id="A0A4R6ECN3"/>
<comment type="caution">
    <text evidence="2">The sequence shown here is derived from an EMBL/GenBank/DDBJ whole genome shotgun (WGS) entry which is preliminary data.</text>
</comment>
<accession>A0A4R6ECN3</accession>
<dbReference type="InterPro" id="IPR007709">
    <property type="entry name" value="N-FG_amidohydro"/>
</dbReference>
<feature type="compositionally biased region" description="Pro residues" evidence="1">
    <location>
        <begin position="1"/>
        <end position="10"/>
    </location>
</feature>
<dbReference type="Pfam" id="PF05013">
    <property type="entry name" value="FGase"/>
    <property type="match status" value="1"/>
</dbReference>
<feature type="compositionally biased region" description="Polar residues" evidence="1">
    <location>
        <begin position="295"/>
        <end position="305"/>
    </location>
</feature>
<dbReference type="OrthoDB" id="9815326at2"/>
<dbReference type="Proteomes" id="UP000295129">
    <property type="component" value="Unassembled WGS sequence"/>
</dbReference>
<name>A0A4R6ECN3_9RHOO</name>
<sequence>MPARQPPVRRPPLKGHGATAAPAAPAGGLFVLVSCEHGGKHIPPEYREHFAGYAPLLDSHRGHDPGALLLAQEMAAALDAPLVAATTSRLLVDLNRSPGHPRRYSEITRPLPHKVRARIHAEHYLPYREEVEKLIATAIARGATVVHLSSHSFTPIMDGRVRNADVGFLYDPGRPGEVALCQRWLAALHGRAPKLRLRRNYPYTGRSDGFCTWLRRRYPAARYIGVELELNQRHATAGGPAWTALRADVVAALQAALHDHPTLQVHRAGLPGAESAPAGERSYMGRRAREDGTQEEGTSTIGKSR</sequence>
<keyword evidence="2" id="KW-0378">Hydrolase</keyword>
<reference evidence="2 3" key="1">
    <citation type="submission" date="2019-03" db="EMBL/GenBank/DDBJ databases">
        <title>Genomic Encyclopedia of Type Strains, Phase IV (KMG-IV): sequencing the most valuable type-strain genomes for metagenomic binning, comparative biology and taxonomic classification.</title>
        <authorList>
            <person name="Goeker M."/>
        </authorList>
    </citation>
    <scope>NUCLEOTIDE SEQUENCE [LARGE SCALE GENOMIC DNA]</scope>
    <source>
        <strain evidence="2 3">DSM 12121</strain>
    </source>
</reference>
<dbReference type="Gene3D" id="3.40.630.40">
    <property type="entry name" value="Zn-dependent exopeptidases"/>
    <property type="match status" value="1"/>
</dbReference>
<dbReference type="PROSITE" id="PS51257">
    <property type="entry name" value="PROKAR_LIPOPROTEIN"/>
    <property type="match status" value="1"/>
</dbReference>
<dbReference type="RefSeq" id="WP_133589231.1">
    <property type="nucleotide sequence ID" value="NZ_SNVV01000003.1"/>
</dbReference>
<evidence type="ECO:0000313" key="2">
    <source>
        <dbReference type="EMBL" id="TDN55923.1"/>
    </source>
</evidence>
<dbReference type="EMBL" id="SNVV01000003">
    <property type="protein sequence ID" value="TDN55923.1"/>
    <property type="molecule type" value="Genomic_DNA"/>
</dbReference>
<dbReference type="GO" id="GO:0016787">
    <property type="term" value="F:hydrolase activity"/>
    <property type="evidence" value="ECO:0007669"/>
    <property type="project" value="UniProtKB-KW"/>
</dbReference>
<evidence type="ECO:0000256" key="1">
    <source>
        <dbReference type="SAM" id="MobiDB-lite"/>
    </source>
</evidence>
<keyword evidence="3" id="KW-1185">Reference proteome</keyword>
<protein>
    <submittedName>
        <fullName evidence="2">Putative N-formylglutamate amidohydrolase</fullName>
    </submittedName>
</protein>
<evidence type="ECO:0000313" key="3">
    <source>
        <dbReference type="Proteomes" id="UP000295129"/>
    </source>
</evidence>